<organism evidence="2 3">
    <name type="scientific">Oceanospirillum sediminis</name>
    <dbReference type="NCBI Taxonomy" id="2760088"/>
    <lineage>
        <taxon>Bacteria</taxon>
        <taxon>Pseudomonadati</taxon>
        <taxon>Pseudomonadota</taxon>
        <taxon>Gammaproteobacteria</taxon>
        <taxon>Oceanospirillales</taxon>
        <taxon>Oceanospirillaceae</taxon>
        <taxon>Oceanospirillum</taxon>
    </lineage>
</organism>
<gene>
    <name evidence="2" type="ORF">H4O21_06925</name>
</gene>
<evidence type="ECO:0000256" key="1">
    <source>
        <dbReference type="SAM" id="SignalP"/>
    </source>
</evidence>
<keyword evidence="3" id="KW-1185">Reference proteome</keyword>
<feature type="chain" id="PRO_5032966748" evidence="1">
    <location>
        <begin position="23"/>
        <end position="102"/>
    </location>
</feature>
<sequence length="102" mass="11292">MHRHLKCLCAALLLLSSINANAHYPLMSCIIESNSVTCEAGFSDGSLAVNKKVTVLDYDDNVLLSLKTSQASQVVFERPQGEFYIRFDAGHEAPVEIDYDEL</sequence>
<protein>
    <submittedName>
        <fullName evidence="2">Uncharacterized protein</fullName>
    </submittedName>
</protein>
<name>A0A839IPF6_9GAMM</name>
<feature type="signal peptide" evidence="1">
    <location>
        <begin position="1"/>
        <end position="22"/>
    </location>
</feature>
<accession>A0A839IPF6</accession>
<keyword evidence="1" id="KW-0732">Signal</keyword>
<evidence type="ECO:0000313" key="2">
    <source>
        <dbReference type="EMBL" id="MBB1486337.1"/>
    </source>
</evidence>
<dbReference type="EMBL" id="JACJFM010000006">
    <property type="protein sequence ID" value="MBB1486337.1"/>
    <property type="molecule type" value="Genomic_DNA"/>
</dbReference>
<dbReference type="Proteomes" id="UP000565262">
    <property type="component" value="Unassembled WGS sequence"/>
</dbReference>
<proteinExistence type="predicted"/>
<reference evidence="2 3" key="1">
    <citation type="submission" date="2020-08" db="EMBL/GenBank/DDBJ databases">
        <title>Oceanospirillum sp. nov. isolated from marine sediment.</title>
        <authorList>
            <person name="Ji X."/>
        </authorList>
    </citation>
    <scope>NUCLEOTIDE SEQUENCE [LARGE SCALE GENOMIC DNA]</scope>
    <source>
        <strain evidence="2 3">D5</strain>
    </source>
</reference>
<comment type="caution">
    <text evidence="2">The sequence shown here is derived from an EMBL/GenBank/DDBJ whole genome shotgun (WGS) entry which is preliminary data.</text>
</comment>
<evidence type="ECO:0000313" key="3">
    <source>
        <dbReference type="Proteomes" id="UP000565262"/>
    </source>
</evidence>
<dbReference type="AlphaFoldDB" id="A0A839IPF6"/>